<feature type="domain" description="Ketosynthase family 3 (KS3)" evidence="14">
    <location>
        <begin position="14"/>
        <end position="446"/>
    </location>
</feature>
<dbReference type="PANTHER" id="PTHR11712">
    <property type="entry name" value="POLYKETIDE SYNTHASE-RELATED"/>
    <property type="match status" value="1"/>
</dbReference>
<dbReference type="PROSITE" id="PS52004">
    <property type="entry name" value="KS3_2"/>
    <property type="match status" value="1"/>
</dbReference>
<dbReference type="InterPro" id="IPR020841">
    <property type="entry name" value="PKS_Beta-ketoAc_synthase_dom"/>
</dbReference>
<keyword evidence="7" id="KW-0812">Transmembrane</keyword>
<evidence type="ECO:0000256" key="4">
    <source>
        <dbReference type="ARBA" id="ARBA00022475"/>
    </source>
</evidence>
<evidence type="ECO:0000256" key="12">
    <source>
        <dbReference type="ARBA" id="ARBA00041756"/>
    </source>
</evidence>
<name>A0A2N1PPP9_9BACT</name>
<keyword evidence="3" id="KW-0536">Nodulation</keyword>
<sequence>MIRPNGTTEEICKVNKVYITASGTVSAAGLNHESFVDSVFSGKCGIRKISGFSTERLRTEIAAQVNLPEVLKLIGFNEVRHPLFRESMNLSCNPKLAMAILALIRIFESLGPAPACSGSESVPPLKNIPDWAENCALFSTAGLEEVSIEGLWQRNNQSETAPDTRKISHLCQEIPPAFMSIVLSDLFSLGQAPVSTVSACAASTQSIGEAFRALQDGHISMAIAGGTDSMIFPFGINAFNSLAALTEGDDPSNSLRPFARRRRGTVLGEGAAYFLLESSEGIAVTGHRPLATIVGYGSSMDAFHHVKPHPSGDGAIRAMNTAMEDARVNPSQIGYINAHGSGTLQNDRVEAAAIRSIFGDQDSQPHVSSTKPCHGHMLTAGGAMELAIALEALICHKAPPASGMTSDDIEEPVNVPMTANCTFDNDYVISNSFGLNGQNGVLILKTCS</sequence>
<dbReference type="Pfam" id="PF02801">
    <property type="entry name" value="Ketoacyl-synt_C"/>
    <property type="match status" value="1"/>
</dbReference>
<evidence type="ECO:0000256" key="11">
    <source>
        <dbReference type="ARBA" id="ARBA00039445"/>
    </source>
</evidence>
<dbReference type="PANTHER" id="PTHR11712:SF352">
    <property type="entry name" value="3-OXOACYL-[ACYL-CARRIER-PROTEIN] SYNTHASE"/>
    <property type="match status" value="1"/>
</dbReference>
<dbReference type="Pfam" id="PF00109">
    <property type="entry name" value="ketoacyl-synt"/>
    <property type="match status" value="1"/>
</dbReference>
<evidence type="ECO:0000256" key="7">
    <source>
        <dbReference type="ARBA" id="ARBA00022692"/>
    </source>
</evidence>
<dbReference type="GO" id="GO:0005886">
    <property type="term" value="C:plasma membrane"/>
    <property type="evidence" value="ECO:0007669"/>
    <property type="project" value="UniProtKB-SubCell"/>
</dbReference>
<evidence type="ECO:0000256" key="5">
    <source>
        <dbReference type="ARBA" id="ARBA00022519"/>
    </source>
</evidence>
<accession>A0A2N1PPP9</accession>
<dbReference type="SMART" id="SM00825">
    <property type="entry name" value="PKS_KS"/>
    <property type="match status" value="1"/>
</dbReference>
<evidence type="ECO:0000313" key="16">
    <source>
        <dbReference type="Proteomes" id="UP000233256"/>
    </source>
</evidence>
<comment type="function">
    <text evidence="10">Proposed to synthesize NOD factor fatty acyl chain. Involved in the synthesis of a highly unsaturated fatty acid moiety, which forms part of a lipo-oligosaccharide that is responsible for host specificity.</text>
</comment>
<dbReference type="Gene3D" id="3.40.47.10">
    <property type="match status" value="1"/>
</dbReference>
<organism evidence="15 16">
    <name type="scientific">Candidatus Wallbacteria bacterium HGW-Wallbacteria-1</name>
    <dbReference type="NCBI Taxonomy" id="2013854"/>
    <lineage>
        <taxon>Bacteria</taxon>
        <taxon>Candidatus Walliibacteriota</taxon>
    </lineage>
</organism>
<keyword evidence="5" id="KW-0997">Cell inner membrane</keyword>
<dbReference type="GO" id="GO:0006633">
    <property type="term" value="P:fatty acid biosynthetic process"/>
    <property type="evidence" value="ECO:0007669"/>
    <property type="project" value="TreeGrafter"/>
</dbReference>
<dbReference type="InterPro" id="IPR014031">
    <property type="entry name" value="Ketoacyl_synth_C"/>
</dbReference>
<keyword evidence="6 13" id="KW-0808">Transferase</keyword>
<keyword evidence="9" id="KW-0472">Membrane</keyword>
<reference evidence="15 16" key="1">
    <citation type="journal article" date="2017" name="ISME J.">
        <title>Potential for microbial H2 and metal transformations associated with novel bacteria and archaea in deep terrestrial subsurface sediments.</title>
        <authorList>
            <person name="Hernsdorf A.W."/>
            <person name="Amano Y."/>
            <person name="Miyakawa K."/>
            <person name="Ise K."/>
            <person name="Suzuki Y."/>
            <person name="Anantharaman K."/>
            <person name="Probst A."/>
            <person name="Burstein D."/>
            <person name="Thomas B.C."/>
            <person name="Banfield J.F."/>
        </authorList>
    </citation>
    <scope>NUCLEOTIDE SEQUENCE [LARGE SCALE GENOMIC DNA]</scope>
    <source>
        <strain evidence="15">HGW-Wallbacteria-1</strain>
    </source>
</reference>
<dbReference type="InterPro" id="IPR014030">
    <property type="entry name" value="Ketoacyl_synth_N"/>
</dbReference>
<evidence type="ECO:0000256" key="10">
    <source>
        <dbReference type="ARBA" id="ARBA00037576"/>
    </source>
</evidence>
<evidence type="ECO:0000256" key="13">
    <source>
        <dbReference type="RuleBase" id="RU003694"/>
    </source>
</evidence>
<dbReference type="InterPro" id="IPR000794">
    <property type="entry name" value="Beta-ketoacyl_synthase"/>
</dbReference>
<evidence type="ECO:0000256" key="3">
    <source>
        <dbReference type="ARBA" id="ARBA00022458"/>
    </source>
</evidence>
<dbReference type="GO" id="GO:0004315">
    <property type="term" value="F:3-oxoacyl-[acyl-carrier-protein] synthase activity"/>
    <property type="evidence" value="ECO:0007669"/>
    <property type="project" value="TreeGrafter"/>
</dbReference>
<protein>
    <recommendedName>
        <fullName evidence="11">Nodulation protein E</fullName>
    </recommendedName>
    <alternativeName>
        <fullName evidence="12">Host-specificity of nodulation protein B</fullName>
    </alternativeName>
</protein>
<evidence type="ECO:0000259" key="14">
    <source>
        <dbReference type="PROSITE" id="PS52004"/>
    </source>
</evidence>
<keyword evidence="4" id="KW-1003">Cell membrane</keyword>
<gene>
    <name evidence="15" type="ORF">CVV64_10130</name>
</gene>
<comment type="similarity">
    <text evidence="2 13">Belongs to the thiolase-like superfamily. Beta-ketoacyl-ACP synthases family.</text>
</comment>
<proteinExistence type="inferred from homology"/>
<keyword evidence="8" id="KW-1133">Transmembrane helix</keyword>
<dbReference type="SUPFAM" id="SSF53901">
    <property type="entry name" value="Thiolase-like"/>
    <property type="match status" value="2"/>
</dbReference>
<dbReference type="CDD" id="cd00834">
    <property type="entry name" value="KAS_I_II"/>
    <property type="match status" value="1"/>
</dbReference>
<comment type="subcellular location">
    <subcellularLocation>
        <location evidence="1">Cell inner membrane</location>
    </subcellularLocation>
</comment>
<dbReference type="InterPro" id="IPR016039">
    <property type="entry name" value="Thiolase-like"/>
</dbReference>
<dbReference type="Proteomes" id="UP000233256">
    <property type="component" value="Unassembled WGS sequence"/>
</dbReference>
<dbReference type="AlphaFoldDB" id="A0A2N1PPP9"/>
<evidence type="ECO:0000256" key="8">
    <source>
        <dbReference type="ARBA" id="ARBA00022989"/>
    </source>
</evidence>
<evidence type="ECO:0000256" key="2">
    <source>
        <dbReference type="ARBA" id="ARBA00008467"/>
    </source>
</evidence>
<comment type="caution">
    <text evidence="15">The sequence shown here is derived from an EMBL/GenBank/DDBJ whole genome shotgun (WGS) entry which is preliminary data.</text>
</comment>
<evidence type="ECO:0000256" key="1">
    <source>
        <dbReference type="ARBA" id="ARBA00004533"/>
    </source>
</evidence>
<evidence type="ECO:0000313" key="15">
    <source>
        <dbReference type="EMBL" id="PKK90315.1"/>
    </source>
</evidence>
<dbReference type="EMBL" id="PGXC01000006">
    <property type="protein sequence ID" value="PKK90315.1"/>
    <property type="molecule type" value="Genomic_DNA"/>
</dbReference>
<evidence type="ECO:0000256" key="9">
    <source>
        <dbReference type="ARBA" id="ARBA00023136"/>
    </source>
</evidence>
<evidence type="ECO:0000256" key="6">
    <source>
        <dbReference type="ARBA" id="ARBA00022679"/>
    </source>
</evidence>